<dbReference type="PROSITE" id="PS51898">
    <property type="entry name" value="TYR_RECOMBINASE"/>
    <property type="match status" value="1"/>
</dbReference>
<evidence type="ECO:0000313" key="5">
    <source>
        <dbReference type="Proteomes" id="UP000326500"/>
    </source>
</evidence>
<keyword evidence="1" id="KW-0233">DNA recombination</keyword>
<protein>
    <submittedName>
        <fullName evidence="4">Phage integrase family protein</fullName>
    </submittedName>
</protein>
<dbReference type="InterPro" id="IPR002104">
    <property type="entry name" value="Integrase_catalytic"/>
</dbReference>
<dbReference type="Pfam" id="PF00589">
    <property type="entry name" value="Phage_integrase"/>
    <property type="match status" value="1"/>
</dbReference>
<dbReference type="AlphaFoldDB" id="A0A1G8YZ62"/>
<feature type="domain" description="Tyr recombinase" evidence="3">
    <location>
        <begin position="1"/>
        <end position="153"/>
    </location>
</feature>
<dbReference type="RefSeq" id="WP_066953722.1">
    <property type="nucleotide sequence ID" value="NZ_BCNX01000003.1"/>
</dbReference>
<dbReference type="Gene3D" id="1.10.443.10">
    <property type="entry name" value="Intergrase catalytic core"/>
    <property type="match status" value="1"/>
</dbReference>
<evidence type="ECO:0000256" key="1">
    <source>
        <dbReference type="ARBA" id="ARBA00023172"/>
    </source>
</evidence>
<keyword evidence="5" id="KW-1185">Reference proteome</keyword>
<dbReference type="GO" id="GO:0006310">
    <property type="term" value="P:DNA recombination"/>
    <property type="evidence" value="ECO:0007669"/>
    <property type="project" value="UniProtKB-KW"/>
</dbReference>
<dbReference type="Proteomes" id="UP000326500">
    <property type="component" value="Unassembled WGS sequence"/>
</dbReference>
<name>A0A1G8YZ62_9EURY</name>
<dbReference type="InterPro" id="IPR011010">
    <property type="entry name" value="DNA_brk_join_enz"/>
</dbReference>
<dbReference type="GO" id="GO:0003677">
    <property type="term" value="F:DNA binding"/>
    <property type="evidence" value="ECO:0007669"/>
    <property type="project" value="InterPro"/>
</dbReference>
<evidence type="ECO:0000259" key="3">
    <source>
        <dbReference type="PROSITE" id="PS51898"/>
    </source>
</evidence>
<accession>A0A1G8YZ62</accession>
<evidence type="ECO:0000313" key="4">
    <source>
        <dbReference type="EMBL" id="SDK08118.1"/>
    </source>
</evidence>
<organism evidence="4 5">
    <name type="scientific">Methanoculleus thermophilus</name>
    <dbReference type="NCBI Taxonomy" id="2200"/>
    <lineage>
        <taxon>Archaea</taxon>
        <taxon>Methanobacteriati</taxon>
        <taxon>Methanobacteriota</taxon>
        <taxon>Stenosarchaea group</taxon>
        <taxon>Methanomicrobia</taxon>
        <taxon>Methanomicrobiales</taxon>
        <taxon>Methanomicrobiaceae</taxon>
        <taxon>Methanoculleus</taxon>
    </lineage>
</organism>
<dbReference type="GO" id="GO:0015074">
    <property type="term" value="P:DNA integration"/>
    <property type="evidence" value="ECO:0007669"/>
    <property type="project" value="InterPro"/>
</dbReference>
<reference evidence="4 5" key="1">
    <citation type="submission" date="2016-10" db="EMBL/GenBank/DDBJ databases">
        <authorList>
            <person name="Varghese N."/>
            <person name="Submissions S."/>
        </authorList>
    </citation>
    <scope>NUCLEOTIDE SEQUENCE [LARGE SCALE GENOMIC DNA]</scope>
    <source>
        <strain evidence="4 5">DSM 2373</strain>
    </source>
</reference>
<dbReference type="EMBL" id="FNFT01000003">
    <property type="protein sequence ID" value="SDK08118.1"/>
    <property type="molecule type" value="Genomic_DNA"/>
</dbReference>
<sequence length="228" mass="25968">MGIEWSDVDLSTGKIHIRREIAKNGEPRDTFISSEALEVLLQWQAYHPLYAEKADAYTIPDEYIRDTNRVFPLSYNGVRDKYGRVLEKCGLDEKDPTTGWLVLRLHVMRKYFRTRLPQGGASIDVVESLMGHSGYLSDSYVRMTDEEVEAAYRAAESVLWVFKTKPINEGELRQLEQENRELRGELAGIQRQITMMNAMQADVGATPEALQRLVDERIKELMGKAGGA</sequence>
<dbReference type="CDD" id="cd00397">
    <property type="entry name" value="DNA_BRE_C"/>
    <property type="match status" value="1"/>
</dbReference>
<dbReference type="InterPro" id="IPR013762">
    <property type="entry name" value="Integrase-like_cat_sf"/>
</dbReference>
<gene>
    <name evidence="4" type="ORF">SAMN04488571_103282</name>
</gene>
<dbReference type="OrthoDB" id="142231at2157"/>
<feature type="coiled-coil region" evidence="2">
    <location>
        <begin position="165"/>
        <end position="192"/>
    </location>
</feature>
<dbReference type="SUPFAM" id="SSF56349">
    <property type="entry name" value="DNA breaking-rejoining enzymes"/>
    <property type="match status" value="1"/>
</dbReference>
<keyword evidence="2" id="KW-0175">Coiled coil</keyword>
<evidence type="ECO:0000256" key="2">
    <source>
        <dbReference type="SAM" id="Coils"/>
    </source>
</evidence>
<proteinExistence type="predicted"/>